<reference evidence="1" key="1">
    <citation type="submission" date="2014-11" db="EMBL/GenBank/DDBJ databases">
        <authorList>
            <person name="Amaro Gonzalez C."/>
        </authorList>
    </citation>
    <scope>NUCLEOTIDE SEQUENCE</scope>
</reference>
<name>A0A0E9UL44_ANGAN</name>
<organism evidence="1">
    <name type="scientific">Anguilla anguilla</name>
    <name type="common">European freshwater eel</name>
    <name type="synonym">Muraena anguilla</name>
    <dbReference type="NCBI Taxonomy" id="7936"/>
    <lineage>
        <taxon>Eukaryota</taxon>
        <taxon>Metazoa</taxon>
        <taxon>Chordata</taxon>
        <taxon>Craniata</taxon>
        <taxon>Vertebrata</taxon>
        <taxon>Euteleostomi</taxon>
        <taxon>Actinopterygii</taxon>
        <taxon>Neopterygii</taxon>
        <taxon>Teleostei</taxon>
        <taxon>Anguilliformes</taxon>
        <taxon>Anguillidae</taxon>
        <taxon>Anguilla</taxon>
    </lineage>
</organism>
<evidence type="ECO:0000313" key="1">
    <source>
        <dbReference type="EMBL" id="JAH66446.1"/>
    </source>
</evidence>
<reference evidence="1" key="2">
    <citation type="journal article" date="2015" name="Fish Shellfish Immunol.">
        <title>Early steps in the European eel (Anguilla anguilla)-Vibrio vulnificus interaction in the gills: Role of the RtxA13 toxin.</title>
        <authorList>
            <person name="Callol A."/>
            <person name="Pajuelo D."/>
            <person name="Ebbesson L."/>
            <person name="Teles M."/>
            <person name="MacKenzie S."/>
            <person name="Amaro C."/>
        </authorList>
    </citation>
    <scope>NUCLEOTIDE SEQUENCE</scope>
</reference>
<protein>
    <submittedName>
        <fullName evidence="1">Uncharacterized protein</fullName>
    </submittedName>
</protein>
<sequence length="48" mass="5408">MLIQIIIIITTTKSIICVLSSRCYTIWAVSVVGRLHCQGFDEHRAFAV</sequence>
<accession>A0A0E9UL44</accession>
<dbReference type="EMBL" id="GBXM01042131">
    <property type="protein sequence ID" value="JAH66446.1"/>
    <property type="molecule type" value="Transcribed_RNA"/>
</dbReference>
<proteinExistence type="predicted"/>
<dbReference type="AlphaFoldDB" id="A0A0E9UL44"/>